<keyword evidence="4" id="KW-1185">Reference proteome</keyword>
<gene>
    <name evidence="3" type="ORF">ACFQ24_09020</name>
</gene>
<accession>A0ABW3P000</accession>
<feature type="compositionally biased region" description="Basic and acidic residues" evidence="1">
    <location>
        <begin position="22"/>
        <end position="39"/>
    </location>
</feature>
<dbReference type="SUPFAM" id="SSF47592">
    <property type="entry name" value="SWIB/MDM2 domain"/>
    <property type="match status" value="1"/>
</dbReference>
<sequence length="139" mass="14887">MATKSDGQRICLGNAMIAPGAAKERKMARSAEKRGKEETAAAAKKVKATGKPAGGARGGITAPVTPSPELADIIGAKDLPRSEVVSKIWDYIKKNDLQDAKDRRQINADEKLGKIFGKKSVSMFEMNKHLSKHLTAKTG</sequence>
<dbReference type="CDD" id="cd10567">
    <property type="entry name" value="SWIB-MDM2_like"/>
    <property type="match status" value="1"/>
</dbReference>
<name>A0ABW3P000_9SPHN</name>
<dbReference type="InterPro" id="IPR036885">
    <property type="entry name" value="SWIB_MDM2_dom_sf"/>
</dbReference>
<dbReference type="SMART" id="SM00151">
    <property type="entry name" value="SWIB"/>
    <property type="match status" value="1"/>
</dbReference>
<feature type="region of interest" description="Disordered" evidence="1">
    <location>
        <begin position="21"/>
        <end position="67"/>
    </location>
</feature>
<dbReference type="PROSITE" id="PS51925">
    <property type="entry name" value="SWIB_MDM2"/>
    <property type="match status" value="1"/>
</dbReference>
<evidence type="ECO:0000256" key="1">
    <source>
        <dbReference type="SAM" id="MobiDB-lite"/>
    </source>
</evidence>
<dbReference type="Gene3D" id="1.10.245.10">
    <property type="entry name" value="SWIB/MDM2 domain"/>
    <property type="match status" value="1"/>
</dbReference>
<dbReference type="EMBL" id="JBHTLS010000117">
    <property type="protein sequence ID" value="MFD1105012.1"/>
    <property type="molecule type" value="Genomic_DNA"/>
</dbReference>
<organism evidence="3 4">
    <name type="scientific">Sphingobium olei</name>
    <dbReference type="NCBI Taxonomy" id="420955"/>
    <lineage>
        <taxon>Bacteria</taxon>
        <taxon>Pseudomonadati</taxon>
        <taxon>Pseudomonadota</taxon>
        <taxon>Alphaproteobacteria</taxon>
        <taxon>Sphingomonadales</taxon>
        <taxon>Sphingomonadaceae</taxon>
        <taxon>Sphingobium</taxon>
    </lineage>
</organism>
<dbReference type="Proteomes" id="UP001597203">
    <property type="component" value="Unassembled WGS sequence"/>
</dbReference>
<dbReference type="InterPro" id="IPR003121">
    <property type="entry name" value="SWIB_MDM2_domain"/>
</dbReference>
<dbReference type="InterPro" id="IPR019835">
    <property type="entry name" value="SWIB_domain"/>
</dbReference>
<evidence type="ECO:0000313" key="3">
    <source>
        <dbReference type="EMBL" id="MFD1105012.1"/>
    </source>
</evidence>
<proteinExistence type="predicted"/>
<evidence type="ECO:0000259" key="2">
    <source>
        <dbReference type="PROSITE" id="PS51925"/>
    </source>
</evidence>
<evidence type="ECO:0000313" key="4">
    <source>
        <dbReference type="Proteomes" id="UP001597203"/>
    </source>
</evidence>
<dbReference type="PANTHER" id="PTHR13844">
    <property type="entry name" value="SWI/SNF-RELATED MATRIX-ASSOCIATED ACTIN-DEPENDENT REGULATOR OF CHROMATIN SUBFAMILY D"/>
    <property type="match status" value="1"/>
</dbReference>
<dbReference type="Pfam" id="PF02201">
    <property type="entry name" value="SWIB"/>
    <property type="match status" value="1"/>
</dbReference>
<protein>
    <submittedName>
        <fullName evidence="3">SWIB/MDM2 domain-containing protein</fullName>
    </submittedName>
</protein>
<feature type="domain" description="DM2" evidence="2">
    <location>
        <begin position="59"/>
        <end position="136"/>
    </location>
</feature>
<comment type="caution">
    <text evidence="3">The sequence shown here is derived from an EMBL/GenBank/DDBJ whole genome shotgun (WGS) entry which is preliminary data.</text>
</comment>
<dbReference type="RefSeq" id="WP_380910470.1">
    <property type="nucleotide sequence ID" value="NZ_JBHTLS010000117.1"/>
</dbReference>
<reference evidence="4" key="1">
    <citation type="journal article" date="2019" name="Int. J. Syst. Evol. Microbiol.">
        <title>The Global Catalogue of Microorganisms (GCM) 10K type strain sequencing project: providing services to taxonomists for standard genome sequencing and annotation.</title>
        <authorList>
            <consortium name="The Broad Institute Genomics Platform"/>
            <consortium name="The Broad Institute Genome Sequencing Center for Infectious Disease"/>
            <person name="Wu L."/>
            <person name="Ma J."/>
        </authorList>
    </citation>
    <scope>NUCLEOTIDE SEQUENCE [LARGE SCALE GENOMIC DNA]</scope>
    <source>
        <strain evidence="4">CCUG 54329</strain>
    </source>
</reference>